<feature type="domain" description="Erythromycin biosynthesis protein CIII-like C-terminal" evidence="2">
    <location>
        <begin position="302"/>
        <end position="385"/>
    </location>
</feature>
<evidence type="ECO:0000313" key="3">
    <source>
        <dbReference type="EMBL" id="MEX1667786.1"/>
    </source>
</evidence>
<dbReference type="InterPro" id="IPR050426">
    <property type="entry name" value="Glycosyltransferase_28"/>
</dbReference>
<organism evidence="3 4">
    <name type="scientific">Zhongshania guokunii</name>
    <dbReference type="NCBI Taxonomy" id="641783"/>
    <lineage>
        <taxon>Bacteria</taxon>
        <taxon>Pseudomonadati</taxon>
        <taxon>Pseudomonadota</taxon>
        <taxon>Gammaproteobacteria</taxon>
        <taxon>Cellvibrionales</taxon>
        <taxon>Spongiibacteraceae</taxon>
        <taxon>Zhongshania</taxon>
    </lineage>
</organism>
<dbReference type="RefSeq" id="WP_368380088.1">
    <property type="nucleotide sequence ID" value="NZ_JBFRYA010000001.1"/>
</dbReference>
<evidence type="ECO:0000259" key="2">
    <source>
        <dbReference type="Pfam" id="PF06722"/>
    </source>
</evidence>
<dbReference type="InterPro" id="IPR004276">
    <property type="entry name" value="GlycoTrans_28_N"/>
</dbReference>
<accession>A0ABV3U1L9</accession>
<name>A0ABV3U1L9_9GAMM</name>
<dbReference type="Pfam" id="PF06722">
    <property type="entry name" value="EryCIII-like_C"/>
    <property type="match status" value="1"/>
</dbReference>
<gene>
    <name evidence="3" type="ORF">AB4876_02630</name>
</gene>
<dbReference type="Proteomes" id="UP001557485">
    <property type="component" value="Unassembled WGS sequence"/>
</dbReference>
<comment type="caution">
    <text evidence="3">The sequence shown here is derived from an EMBL/GenBank/DDBJ whole genome shotgun (WGS) entry which is preliminary data.</text>
</comment>
<sequence length="444" mass="48017">MNIIIFSVGTQGDVRPFIALGQGLQNKGHKVRIVSGKTCEALVRDNGLEFAELSADFLEVMAKDPRALQRGLNPFALMSTARHHLKTMAVDWAAQGLAAAKDADLLLGNGMVAVLANSLAEALKIPMVETHLQPVTPCPDIPPMMMPPPKRPRSGTANMLLYTVLRSVTWQMLSPAYGMVRRELGLSALPWYGPYYRIKNKDRRILYAYSPSLLPRSAAWPQGIQVCGNWFFSEAKTWHAPEALQAFLDAGEPPIYIGFGSMLGDDAEALSKIIYESLRRSGRRAIIATGWGGMAPPKGNADNIHVIQAAPHDWLFPRVAIAVHHGGAGTTAATIRAGIPSVVIPFFGDQPFWAWRLAENGIAPPALNRKALTPEVFAQAIGQASMSSMQDAARAMAGRINAEDGVARAIDLLEDWEFLTPTDESQASPAAIKAVLDPSLAESA</sequence>
<dbReference type="CDD" id="cd03784">
    <property type="entry name" value="GT1_Gtf-like"/>
    <property type="match status" value="1"/>
</dbReference>
<dbReference type="Gene3D" id="3.40.50.2000">
    <property type="entry name" value="Glycogen Phosphorylase B"/>
    <property type="match status" value="2"/>
</dbReference>
<reference evidence="3 4" key="1">
    <citation type="journal article" date="2011" name="Int. J. Syst. Evol. Microbiol.">
        <title>Zhongshania antarctica gen. nov., sp. nov. and Zhongshania guokunii sp. nov., gammaproteobacteria respectively isolated from coastal attached (fast) ice and surface seawater of the Antarctic.</title>
        <authorList>
            <person name="Li H.J."/>
            <person name="Zhang X.Y."/>
            <person name="Chen C.X."/>
            <person name="Zhang Y.J."/>
            <person name="Gao Z.M."/>
            <person name="Yu Y."/>
            <person name="Chen X.L."/>
            <person name="Chen B."/>
            <person name="Zhang Y.Z."/>
        </authorList>
    </citation>
    <scope>NUCLEOTIDE SEQUENCE [LARGE SCALE GENOMIC DNA]</scope>
    <source>
        <strain evidence="3 4">ZS6-22T</strain>
    </source>
</reference>
<evidence type="ECO:0000313" key="4">
    <source>
        <dbReference type="Proteomes" id="UP001557485"/>
    </source>
</evidence>
<feature type="domain" description="Glycosyltransferase family 28 N-terminal" evidence="1">
    <location>
        <begin position="3"/>
        <end position="67"/>
    </location>
</feature>
<dbReference type="PANTHER" id="PTHR48050">
    <property type="entry name" value="STEROL 3-BETA-GLUCOSYLTRANSFERASE"/>
    <property type="match status" value="1"/>
</dbReference>
<dbReference type="InterPro" id="IPR002213">
    <property type="entry name" value="UDP_glucos_trans"/>
</dbReference>
<dbReference type="EMBL" id="JBFRYA010000001">
    <property type="protein sequence ID" value="MEX1667786.1"/>
    <property type="molecule type" value="Genomic_DNA"/>
</dbReference>
<keyword evidence="4" id="KW-1185">Reference proteome</keyword>
<dbReference type="Pfam" id="PF03033">
    <property type="entry name" value="Glyco_transf_28"/>
    <property type="match status" value="1"/>
</dbReference>
<dbReference type="PANTHER" id="PTHR48050:SF13">
    <property type="entry name" value="STEROL 3-BETA-GLUCOSYLTRANSFERASE UGT80A2"/>
    <property type="match status" value="1"/>
</dbReference>
<protein>
    <submittedName>
        <fullName evidence="3">Glycosyltransferase</fullName>
    </submittedName>
</protein>
<proteinExistence type="predicted"/>
<dbReference type="SUPFAM" id="SSF53756">
    <property type="entry name" value="UDP-Glycosyltransferase/glycogen phosphorylase"/>
    <property type="match status" value="1"/>
</dbReference>
<dbReference type="InterPro" id="IPR010610">
    <property type="entry name" value="EryCIII-like_C"/>
</dbReference>
<evidence type="ECO:0000259" key="1">
    <source>
        <dbReference type="Pfam" id="PF03033"/>
    </source>
</evidence>